<dbReference type="OrthoDB" id="9809781at2"/>
<dbReference type="PANTHER" id="PTHR22953:SF153">
    <property type="entry name" value="PURPLE ACID PHOSPHATASE"/>
    <property type="match status" value="1"/>
</dbReference>
<dbReference type="GO" id="GO:0003993">
    <property type="term" value="F:acid phosphatase activity"/>
    <property type="evidence" value="ECO:0007669"/>
    <property type="project" value="InterPro"/>
</dbReference>
<dbReference type="PANTHER" id="PTHR22953">
    <property type="entry name" value="ACID PHOSPHATASE RELATED"/>
    <property type="match status" value="1"/>
</dbReference>
<organism evidence="5 6">
    <name type="scientific">Algoriphagus locisalis</name>
    <dbReference type="NCBI Taxonomy" id="305507"/>
    <lineage>
        <taxon>Bacteria</taxon>
        <taxon>Pseudomonadati</taxon>
        <taxon>Bacteroidota</taxon>
        <taxon>Cytophagia</taxon>
        <taxon>Cytophagales</taxon>
        <taxon>Cyclobacteriaceae</taxon>
        <taxon>Algoriphagus</taxon>
    </lineage>
</organism>
<protein>
    <submittedName>
        <fullName evidence="5">3',5'-cyclic AMP phosphodiesterase CpdA</fullName>
    </submittedName>
</protein>
<keyword evidence="1 2" id="KW-0732">Signal</keyword>
<dbReference type="InterPro" id="IPR015914">
    <property type="entry name" value="PAPs_N"/>
</dbReference>
<reference evidence="6" key="1">
    <citation type="submission" date="2016-10" db="EMBL/GenBank/DDBJ databases">
        <authorList>
            <person name="Varghese N."/>
            <person name="Submissions S."/>
        </authorList>
    </citation>
    <scope>NUCLEOTIDE SEQUENCE [LARGE SCALE GENOMIC DNA]</scope>
    <source>
        <strain evidence="6">DSM 23445</strain>
    </source>
</reference>
<evidence type="ECO:0000259" key="4">
    <source>
        <dbReference type="Pfam" id="PF16656"/>
    </source>
</evidence>
<evidence type="ECO:0000313" key="6">
    <source>
        <dbReference type="Proteomes" id="UP000199673"/>
    </source>
</evidence>
<feature type="domain" description="Purple acid phosphatase N-terminal" evidence="4">
    <location>
        <begin position="42"/>
        <end position="142"/>
    </location>
</feature>
<dbReference type="Gene3D" id="2.60.40.380">
    <property type="entry name" value="Purple acid phosphatase-like, N-terminal"/>
    <property type="match status" value="1"/>
</dbReference>
<dbReference type="Pfam" id="PF00149">
    <property type="entry name" value="Metallophos"/>
    <property type="match status" value="1"/>
</dbReference>
<name>A0A1I6XFL7_9BACT</name>
<dbReference type="Gene3D" id="3.60.21.10">
    <property type="match status" value="1"/>
</dbReference>
<keyword evidence="6" id="KW-1185">Reference proteome</keyword>
<dbReference type="Proteomes" id="UP000199673">
    <property type="component" value="Unassembled WGS sequence"/>
</dbReference>
<proteinExistence type="predicted"/>
<dbReference type="SUPFAM" id="SSF56300">
    <property type="entry name" value="Metallo-dependent phosphatases"/>
    <property type="match status" value="1"/>
</dbReference>
<dbReference type="InterPro" id="IPR029052">
    <property type="entry name" value="Metallo-depent_PP-like"/>
</dbReference>
<evidence type="ECO:0000313" key="5">
    <source>
        <dbReference type="EMBL" id="SFT37100.1"/>
    </source>
</evidence>
<accession>A0A1I6XFL7</accession>
<feature type="signal peptide" evidence="2">
    <location>
        <begin position="1"/>
        <end position="24"/>
    </location>
</feature>
<dbReference type="AlphaFoldDB" id="A0A1I6XFL7"/>
<dbReference type="InterPro" id="IPR008963">
    <property type="entry name" value="Purple_acid_Pase-like_N"/>
</dbReference>
<gene>
    <name evidence="5" type="ORF">SAMN04489724_0453</name>
</gene>
<dbReference type="EMBL" id="FPBF01000001">
    <property type="protein sequence ID" value="SFT37100.1"/>
    <property type="molecule type" value="Genomic_DNA"/>
</dbReference>
<dbReference type="STRING" id="305507.SAMN04489724_0453"/>
<dbReference type="Pfam" id="PF16656">
    <property type="entry name" value="Pur_ac_phosph_N"/>
    <property type="match status" value="1"/>
</dbReference>
<feature type="chain" id="PRO_5011470948" evidence="2">
    <location>
        <begin position="25"/>
        <end position="440"/>
    </location>
</feature>
<dbReference type="InterPro" id="IPR004843">
    <property type="entry name" value="Calcineurin-like_PHP"/>
</dbReference>
<dbReference type="SUPFAM" id="SSF49363">
    <property type="entry name" value="Purple acid phosphatase, N-terminal domain"/>
    <property type="match status" value="1"/>
</dbReference>
<dbReference type="RefSeq" id="WP_091691076.1">
    <property type="nucleotide sequence ID" value="NZ_FPBF01000001.1"/>
</dbReference>
<sequence length="440" mass="50444">MSKLSVLKRLFLVTALVCPTLSYSQNTSSLNPNSYLLPSPRPDRIILNLSENPLKAIHVNWRTDTTRVISHLEVAQATAGPEFRDKTTQLKAVTETLVSQQDEEPTIHANYHQVKLTGLKAGTSYVYRVGGGEFWSEWFQFTIPEDDKEVNFLYFGDVQNEVVAMFSRVFREAVINLPKMDFTVYAGDLVNHESADFEWGGWFGAGQWIHASIPSMMTPGNHEFSKNPATLTPHWNAQFNLPTNGPKGLEETTYEVNFPELKIISLDGEQIDESPEYRKAQMDWLRAVLTDNPRKWTVITFHYPVYATHPNRYHDKMIDYIRPILQEFKVDLAIQGHDHAYARGRAFDEKGKLDYGKGTVYVVSVGGPKMYEVKTDEWMERKAYGTQTYQWIKVKDNILSFKTYTALGELYDSFEIHKNPQGENTLVNNIPSSPERLQKK</sequence>
<evidence type="ECO:0000256" key="2">
    <source>
        <dbReference type="SAM" id="SignalP"/>
    </source>
</evidence>
<feature type="domain" description="Calcineurin-like phosphoesterase" evidence="3">
    <location>
        <begin position="152"/>
        <end position="341"/>
    </location>
</feature>
<evidence type="ECO:0000256" key="1">
    <source>
        <dbReference type="ARBA" id="ARBA00022729"/>
    </source>
</evidence>
<dbReference type="InterPro" id="IPR039331">
    <property type="entry name" value="PAPs-like"/>
</dbReference>
<evidence type="ECO:0000259" key="3">
    <source>
        <dbReference type="Pfam" id="PF00149"/>
    </source>
</evidence>
<dbReference type="GO" id="GO:0046872">
    <property type="term" value="F:metal ion binding"/>
    <property type="evidence" value="ECO:0007669"/>
    <property type="project" value="InterPro"/>
</dbReference>